<accession>A0A429GCC6</accession>
<dbReference type="AlphaFoldDB" id="A0A429GCC6"/>
<organism evidence="1 3">
    <name type="scientific">Candidatus Methanodesulfokora washburnensis</name>
    <dbReference type="NCBI Taxonomy" id="2478471"/>
    <lineage>
        <taxon>Archaea</taxon>
        <taxon>Thermoproteota</taxon>
        <taxon>Candidatus Korarchaeia</taxon>
        <taxon>Candidatus Korarchaeia incertae sedis</taxon>
        <taxon>Candidatus Methanodesulfokora</taxon>
    </lineage>
</organism>
<keyword evidence="3" id="KW-1185">Reference proteome</keyword>
<evidence type="ECO:0000313" key="4">
    <source>
        <dbReference type="Proteomes" id="UP000316217"/>
    </source>
</evidence>
<sequence length="65" mass="7209">MPVFIVKNGRIVVEGEVLRKLGLKDGDMVIINDFITVKRGNMRFKLGFDASMEEIDELIAAGARA</sequence>
<proteinExistence type="predicted"/>
<dbReference type="RefSeq" id="WP_125672961.1">
    <property type="nucleotide sequence ID" value="NZ_RCOS01000175.1"/>
</dbReference>
<comment type="caution">
    <text evidence="1">The sequence shown here is derived from an EMBL/GenBank/DDBJ whole genome shotgun (WGS) entry which is preliminary data.</text>
</comment>
<name>A0A429GCC6_9CREN</name>
<dbReference type="EMBL" id="RCOS01000175">
    <property type="protein sequence ID" value="RSN71423.1"/>
    <property type="molecule type" value="Genomic_DNA"/>
</dbReference>
<reference evidence="2 4" key="2">
    <citation type="journal article" date="2019" name="Nat. Microbiol.">
        <title>Wide diversity of methane and short-chain alkane metabolisms in uncultured archaea.</title>
        <authorList>
            <person name="Borrel G."/>
            <person name="Adam P.S."/>
            <person name="McKay L.J."/>
            <person name="Chen L.X."/>
            <person name="Sierra-Garcia I.N."/>
            <person name="Sieber C.M."/>
            <person name="Letourneur Q."/>
            <person name="Ghozlane A."/>
            <person name="Andersen G.L."/>
            <person name="Li W.J."/>
            <person name="Hallam S.J."/>
            <person name="Muyzer G."/>
            <person name="de Oliveira V.M."/>
            <person name="Inskeep W.P."/>
            <person name="Banfield J.F."/>
            <person name="Gribaldo S."/>
        </authorList>
    </citation>
    <scope>NUCLEOTIDE SEQUENCE [LARGE SCALE GENOMIC DNA]</scope>
    <source>
        <strain evidence="2">NM4</strain>
    </source>
</reference>
<reference evidence="1 3" key="1">
    <citation type="submission" date="2018-10" db="EMBL/GenBank/DDBJ databases">
        <title>Co-occurring genomic capacity for anaerobic methane metabolism and dissimilatory sulfite reduction discovered in the Korarchaeota.</title>
        <authorList>
            <person name="Mckay L.J."/>
            <person name="Dlakic M."/>
            <person name="Fields M.W."/>
            <person name="Delmont T.O."/>
            <person name="Eren A.M."/>
            <person name="Jay Z.J."/>
            <person name="Klingelsmith K.B."/>
            <person name="Rusch D.B."/>
            <person name="Inskeep W.P."/>
        </authorList>
    </citation>
    <scope>NUCLEOTIDE SEQUENCE [LARGE SCALE GENOMIC DNA]</scope>
    <source>
        <strain evidence="1 3">MDKW</strain>
    </source>
</reference>
<dbReference type="Proteomes" id="UP000277582">
    <property type="component" value="Unassembled WGS sequence"/>
</dbReference>
<evidence type="ECO:0000313" key="3">
    <source>
        <dbReference type="Proteomes" id="UP000277582"/>
    </source>
</evidence>
<protein>
    <submittedName>
        <fullName evidence="1">Uncharacterized protein</fullName>
    </submittedName>
</protein>
<dbReference type="EMBL" id="RXII01000119">
    <property type="protein sequence ID" value="RZN58424.1"/>
    <property type="molecule type" value="Genomic_DNA"/>
</dbReference>
<gene>
    <name evidence="1" type="ORF">D6D85_16000</name>
    <name evidence="2" type="ORF">EF810_07455</name>
</gene>
<dbReference type="Proteomes" id="UP000316217">
    <property type="component" value="Unassembled WGS sequence"/>
</dbReference>
<evidence type="ECO:0000313" key="1">
    <source>
        <dbReference type="EMBL" id="RSN71423.1"/>
    </source>
</evidence>
<evidence type="ECO:0000313" key="2">
    <source>
        <dbReference type="EMBL" id="RZN58424.1"/>
    </source>
</evidence>